<dbReference type="RefSeq" id="WP_268611506.1">
    <property type="nucleotide sequence ID" value="NZ_CP113797.1"/>
</dbReference>
<evidence type="ECO:0000256" key="1">
    <source>
        <dbReference type="SAM" id="MobiDB-lite"/>
    </source>
</evidence>
<protein>
    <submittedName>
        <fullName evidence="2">DUF3769 domain-containing protein</fullName>
    </submittedName>
</protein>
<accession>A0A9E9C9F4</accession>
<feature type="region of interest" description="Disordered" evidence="1">
    <location>
        <begin position="165"/>
        <end position="231"/>
    </location>
</feature>
<dbReference type="Proteomes" id="UP001163152">
    <property type="component" value="Chromosome"/>
</dbReference>
<evidence type="ECO:0000313" key="3">
    <source>
        <dbReference type="Proteomes" id="UP001163152"/>
    </source>
</evidence>
<dbReference type="AlphaFoldDB" id="A0A9E9C9F4"/>
<feature type="compositionally biased region" description="Polar residues" evidence="1">
    <location>
        <begin position="86"/>
        <end position="101"/>
    </location>
</feature>
<dbReference type="GO" id="GO:1990351">
    <property type="term" value="C:transporter complex"/>
    <property type="evidence" value="ECO:0007669"/>
    <property type="project" value="TreeGrafter"/>
</dbReference>
<sequence length="851" mass="92024">MPYPVLPPDPPPVIRSVPGDLNADTIAISNHEVPEYASAEAIETFETFAVSSKLLTPLLANHPLVHQSETWADSLGEPLEIGLPTTEPSTPTQFAPQTADTRSQEDALGQTGVPTAEFAPTPSEPFSSAVPAAAFPELNSELYFATSALDSGGGTMQVAAEEDGTDAAPLPGSELLVPPLIPDASPPDEPSETLLETTPLDRPGDTPDSPLDNVPGTAPDAVPPPPAPVDPIAAQDVIELDADRQTYNEQQQVFQADGNVELRFRGAVLNSDRLFVNIPNRIAVAEGNAILTRGEQVLQGDRIEYNLVQNQGLIQNARGELFLPSIADDTAADAPSAGATEPLPPFQVIQGLPGLSFGLNTPNQLSGSARTQGQLSRLRYEADDIEFMGAVWQASNVRITNDPFSPPELELRSNRVTVTPLGPGRTEIRARNPRLVFDQGFSLPLLQERLVIDNRERNPGLFSIGFDERDRGGLFIERGFDFTIGNVGLLTLTPQILVQRGFDEGFGNLDSYGLIARLTANPTPTTAVRANAIFTTLDLGDFEDTFRGSLRVQQQVVANHTLSLEYSYRDRLFNGSLGFQNVQSSLGLVVTSPNVPLGNTGINLNYQAGVQLINANANNARLNDPDIIDLLNFNEDGSRDNNRIDLARYQVSAALNRFFPLWSGTPLPRTPDQGLRYTPEPVVPFLGLNIGARGVLSAYSNGETQSVFTGSIGISGQFGQFSRPFLDYTGFSLAYSYNAVGGETPFDFDRVNDIQVLSLGLTQQIYGPFRLGIRSTLYLESQTDRENDADTTFTLEYSRRTYSISVSYSPQRQSGAIGFRINDFNWVGDPGPFSTGLGAASELDGRRIPGD</sequence>
<dbReference type="KEGG" id="tsin:OXH18_05890"/>
<reference evidence="2" key="1">
    <citation type="submission" date="2022-12" db="EMBL/GenBank/DDBJ databases">
        <title>Polyphasic identification of a Novel Hot-Spring Cyanobacterium Ocullathermofonsia sinensis gen nov. sp. nov. and Genomic Insights on its Adaptations to the Thermal Habitat.</title>
        <authorList>
            <person name="Daroch M."/>
            <person name="Tang J."/>
            <person name="Jiang Y."/>
        </authorList>
    </citation>
    <scope>NUCLEOTIDE SEQUENCE</scope>
    <source>
        <strain evidence="2">PKUAC-SCTA174</strain>
    </source>
</reference>
<gene>
    <name evidence="2" type="ORF">OXH18_05890</name>
</gene>
<dbReference type="Pfam" id="PF12600">
    <property type="entry name" value="DUF3769"/>
    <property type="match status" value="1"/>
</dbReference>
<name>A0A9E9C9F4_9CYAN</name>
<feature type="region of interest" description="Disordered" evidence="1">
    <location>
        <begin position="78"/>
        <end position="108"/>
    </location>
</feature>
<organism evidence="2 3">
    <name type="scientific">Thermocoleostomius sinensis A174</name>
    <dbReference type="NCBI Taxonomy" id="2016057"/>
    <lineage>
        <taxon>Bacteria</taxon>
        <taxon>Bacillati</taxon>
        <taxon>Cyanobacteriota</taxon>
        <taxon>Cyanophyceae</taxon>
        <taxon>Oculatellales</taxon>
        <taxon>Oculatellaceae</taxon>
        <taxon>Thermocoleostomius</taxon>
    </lineage>
</organism>
<dbReference type="InterPro" id="IPR022244">
    <property type="entry name" value="DUF3769"/>
</dbReference>
<evidence type="ECO:0000313" key="2">
    <source>
        <dbReference type="EMBL" id="WAL61518.1"/>
    </source>
</evidence>
<proteinExistence type="predicted"/>
<keyword evidence="3" id="KW-1185">Reference proteome</keyword>
<dbReference type="InterPro" id="IPR050218">
    <property type="entry name" value="LptD"/>
</dbReference>
<dbReference type="EMBL" id="CP113797">
    <property type="protein sequence ID" value="WAL61518.1"/>
    <property type="molecule type" value="Genomic_DNA"/>
</dbReference>
<dbReference type="Gene3D" id="2.60.450.10">
    <property type="entry name" value="Lipopolysaccharide (LPS) transport protein A like domain"/>
    <property type="match status" value="1"/>
</dbReference>
<feature type="compositionally biased region" description="Pro residues" evidence="1">
    <location>
        <begin position="179"/>
        <end position="188"/>
    </location>
</feature>
<dbReference type="GO" id="GO:0009279">
    <property type="term" value="C:cell outer membrane"/>
    <property type="evidence" value="ECO:0007669"/>
    <property type="project" value="TreeGrafter"/>
</dbReference>
<dbReference type="PANTHER" id="PTHR30189">
    <property type="entry name" value="LPS-ASSEMBLY PROTEIN"/>
    <property type="match status" value="1"/>
</dbReference>
<dbReference type="PANTHER" id="PTHR30189:SF1">
    <property type="entry name" value="LPS-ASSEMBLY PROTEIN LPTD"/>
    <property type="match status" value="1"/>
</dbReference>